<feature type="transmembrane region" description="Helical" evidence="2">
    <location>
        <begin position="399"/>
        <end position="421"/>
    </location>
</feature>
<accession>A0A2W1DLR4</accession>
<dbReference type="Proteomes" id="UP000245464">
    <property type="component" value="Chromosome 3"/>
</dbReference>
<proteinExistence type="predicted"/>
<feature type="transmembrane region" description="Helical" evidence="2">
    <location>
        <begin position="66"/>
        <end position="86"/>
    </location>
</feature>
<keyword evidence="2" id="KW-0812">Transmembrane</keyword>
<reference evidence="4" key="3">
    <citation type="journal article" date="2022" name="bioRxiv">
        <title>A global pangenome for the wheat fungal pathogen Pyrenophora tritici-repentis and prediction of effector protein structural homology.</title>
        <authorList>
            <person name="Moolhuijzen P."/>
            <person name="See P.T."/>
            <person name="Shi G."/>
            <person name="Powell H.R."/>
            <person name="Cockram J."/>
            <person name="Jorgensen L.N."/>
            <person name="Benslimane H."/>
            <person name="Strelkov S.E."/>
            <person name="Turner J."/>
            <person name="Liu Z."/>
            <person name="Moffat C.S."/>
        </authorList>
    </citation>
    <scope>NUCLEOTIDE SEQUENCE</scope>
    <source>
        <strain evidence="4">86-124</strain>
    </source>
</reference>
<dbReference type="EMBL" id="NRDI02000005">
    <property type="protein sequence ID" value="KAI1516258.1"/>
    <property type="molecule type" value="Genomic_DNA"/>
</dbReference>
<feature type="compositionally biased region" description="Polar residues" evidence="1">
    <location>
        <begin position="21"/>
        <end position="33"/>
    </location>
</feature>
<evidence type="ECO:0000313" key="4">
    <source>
        <dbReference type="EMBL" id="KAI1516258.1"/>
    </source>
</evidence>
<dbReference type="EMBL" id="NQIK02000003">
    <property type="protein sequence ID" value="KAF7573435.1"/>
    <property type="molecule type" value="Genomic_DNA"/>
</dbReference>
<gene>
    <name evidence="4" type="ORF">Ptr86124_004795</name>
    <name evidence="3" type="ORF">PtrM4_083400</name>
</gene>
<reference evidence="3" key="1">
    <citation type="journal article" date="2018" name="BMC Genomics">
        <title>Comparative genomics of the wheat fungal pathogen Pyrenophora tritici-repentis reveals chromosomal variations and genome plasticity.</title>
        <authorList>
            <person name="Moolhuijzen P."/>
            <person name="See P.T."/>
            <person name="Hane J.K."/>
            <person name="Shi G."/>
            <person name="Liu Z."/>
            <person name="Oliver R.P."/>
            <person name="Moffat C.S."/>
        </authorList>
    </citation>
    <scope>NUCLEOTIDE SEQUENCE [LARGE SCALE GENOMIC DNA]</scope>
    <source>
        <strain evidence="3">M4</strain>
    </source>
</reference>
<feature type="compositionally biased region" description="Basic and acidic residues" evidence="1">
    <location>
        <begin position="40"/>
        <end position="49"/>
    </location>
</feature>
<keyword evidence="6" id="KW-1185">Reference proteome</keyword>
<protein>
    <submittedName>
        <fullName evidence="3">Pneumo-att-G multi-domain protein</fullName>
    </submittedName>
</protein>
<feature type="transmembrane region" description="Helical" evidence="2">
    <location>
        <begin position="373"/>
        <end position="393"/>
    </location>
</feature>
<dbReference type="Proteomes" id="UP000249757">
    <property type="component" value="Unassembled WGS sequence"/>
</dbReference>
<feature type="region of interest" description="Disordered" evidence="1">
    <location>
        <begin position="1"/>
        <end position="54"/>
    </location>
</feature>
<evidence type="ECO:0000313" key="6">
    <source>
        <dbReference type="Proteomes" id="UP000249757"/>
    </source>
</evidence>
<evidence type="ECO:0000313" key="3">
    <source>
        <dbReference type="EMBL" id="KAF7573435.1"/>
    </source>
</evidence>
<feature type="transmembrane region" description="Helical" evidence="2">
    <location>
        <begin position="339"/>
        <end position="358"/>
    </location>
</feature>
<evidence type="ECO:0000313" key="5">
    <source>
        <dbReference type="Proteomes" id="UP000245464"/>
    </source>
</evidence>
<sequence length="540" mass="60817">MNVEKDVAAVAVPEDPADMQETGSEYTTLSDGDQTGPEYSGKDDSDDKKKKDKKHTSTYSIKIGRAFTRLVLLTTCLSFIAIRLLYFNKQLSIAAGHNMELYNATTDMSHAHISEASVKSLFDTQLDTIDSLPLSRRFMEPHERCLVRSLYVANASLSSGPGFQYPNIRDRVTEWADEHCGRQVFSPLIVAKASTAKQRLEQHWVNFAYRSRYLAERVPSFFREFKQEMFQAYVRYIIGDLHRHDVDVAKLKERIVADTTVPAKVLPDVPFGFAFVCEDGRPCRLTYPNGTDQATSEANSTSNITIALFNHLTTRQTKLFTIINDPKELPRITTALINLIYRTQIALLILIMVLPTFADRTFLETFASNKSEVCILIAMLAFQCLIFIIAPGFCIKGPLLFRAALAAELVLLVGIMTYLYIDEMYEETQLVVEPLHIALGGEVGDIYAGTDADADAQTVGKKMIRRVAVYEISSKWSEEYEKQFVIDMYNRVHYGTETDTFTESESESEEEYMIDSDTVDLAGGLTTLEVREVEGGWAVL</sequence>
<comment type="caution">
    <text evidence="3">The sequence shown here is derived from an EMBL/GenBank/DDBJ whole genome shotgun (WGS) entry which is preliminary data.</text>
</comment>
<reference evidence="6" key="4">
    <citation type="journal article" date="2022" name="Microb. Genom.">
        <title>A global pangenome for the wheat fungal pathogen Pyrenophora tritici-repentis and prediction of effector protein structural homology.</title>
        <authorList>
            <person name="Moolhuijzen P.M."/>
            <person name="See P.T."/>
            <person name="Shi G."/>
            <person name="Powell H.R."/>
            <person name="Cockram J."/>
            <person name="Jorgensen L.N."/>
            <person name="Benslimane H."/>
            <person name="Strelkov S.E."/>
            <person name="Turner J."/>
            <person name="Liu Z."/>
            <person name="Moffat C.S."/>
        </authorList>
    </citation>
    <scope>NUCLEOTIDE SEQUENCE [LARGE SCALE GENOMIC DNA]</scope>
</reference>
<keyword evidence="2" id="KW-0472">Membrane</keyword>
<keyword evidence="2" id="KW-1133">Transmembrane helix</keyword>
<evidence type="ECO:0000256" key="2">
    <source>
        <dbReference type="SAM" id="Phobius"/>
    </source>
</evidence>
<evidence type="ECO:0000256" key="1">
    <source>
        <dbReference type="SAM" id="MobiDB-lite"/>
    </source>
</evidence>
<dbReference type="OrthoDB" id="3801569at2759"/>
<name>A0A2W1DLR4_9PLEO</name>
<organism evidence="3 5">
    <name type="scientific">Pyrenophora tritici-repentis</name>
    <dbReference type="NCBI Taxonomy" id="45151"/>
    <lineage>
        <taxon>Eukaryota</taxon>
        <taxon>Fungi</taxon>
        <taxon>Dikarya</taxon>
        <taxon>Ascomycota</taxon>
        <taxon>Pezizomycotina</taxon>
        <taxon>Dothideomycetes</taxon>
        <taxon>Pleosporomycetidae</taxon>
        <taxon>Pleosporales</taxon>
        <taxon>Pleosporineae</taxon>
        <taxon>Pleosporaceae</taxon>
        <taxon>Pyrenophora</taxon>
    </lineage>
</organism>
<dbReference type="AlphaFoldDB" id="A0A2W1DLR4"/>
<reference evidence="4" key="2">
    <citation type="submission" date="2021-05" db="EMBL/GenBank/DDBJ databases">
        <authorList>
            <person name="Moolhuijzen P.M."/>
            <person name="Moffat C.S."/>
        </authorList>
    </citation>
    <scope>NUCLEOTIDE SEQUENCE</scope>
    <source>
        <strain evidence="4">86-124</strain>
    </source>
</reference>